<evidence type="ECO:0000256" key="8">
    <source>
        <dbReference type="RuleBase" id="RU003942"/>
    </source>
</evidence>
<dbReference type="InterPro" id="IPR045324">
    <property type="entry name" value="Small_multidrug_res"/>
</dbReference>
<keyword evidence="11" id="KW-1185">Reference proteome</keyword>
<dbReference type="AlphaFoldDB" id="A0A090D231"/>
<sequence>MAYFFLLIAMLFEIMATSSLNLSHGFTRFIPSIISILGYAISFYFLSLTLLTIPVGVAYAIWSGVGIVLISVIGFFAFGQRLDLAAIIGISFIIAGVLIIHLLSGTASHTQG</sequence>
<evidence type="ECO:0000256" key="9">
    <source>
        <dbReference type="SAM" id="Phobius"/>
    </source>
</evidence>
<dbReference type="GO" id="GO:0005886">
    <property type="term" value="C:plasma membrane"/>
    <property type="evidence" value="ECO:0007669"/>
    <property type="project" value="UniProtKB-SubCell"/>
</dbReference>
<dbReference type="GO" id="GO:0022857">
    <property type="term" value="F:transmembrane transporter activity"/>
    <property type="evidence" value="ECO:0007669"/>
    <property type="project" value="InterPro"/>
</dbReference>
<dbReference type="FunFam" id="1.10.3730.20:FF:000001">
    <property type="entry name" value="Quaternary ammonium compound resistance transporter SugE"/>
    <property type="match status" value="1"/>
</dbReference>
<evidence type="ECO:0000256" key="5">
    <source>
        <dbReference type="ARBA" id="ARBA00022989"/>
    </source>
</evidence>
<evidence type="ECO:0000256" key="6">
    <source>
        <dbReference type="ARBA" id="ARBA00023136"/>
    </source>
</evidence>
<comment type="subcellular location">
    <subcellularLocation>
        <location evidence="1 8">Cell membrane</location>
        <topology evidence="1 8">Multi-pass membrane protein</topology>
    </subcellularLocation>
</comment>
<keyword evidence="4 8" id="KW-0812">Transmembrane</keyword>
<feature type="transmembrane region" description="Helical" evidence="9">
    <location>
        <begin position="84"/>
        <end position="103"/>
    </location>
</feature>
<keyword evidence="6 9" id="KW-0472">Membrane</keyword>
<dbReference type="Proteomes" id="UP000031552">
    <property type="component" value="Unassembled WGS sequence"/>
</dbReference>
<comment type="similarity">
    <text evidence="7 8">Belongs to the drug/metabolite transporter (DMT) superfamily. Small multidrug resistance (SMR) (TC 2.A.7.1) family.</text>
</comment>
<evidence type="ECO:0000256" key="2">
    <source>
        <dbReference type="ARBA" id="ARBA00022448"/>
    </source>
</evidence>
<dbReference type="Pfam" id="PF00893">
    <property type="entry name" value="Multi_Drug_Res"/>
    <property type="match status" value="1"/>
</dbReference>
<dbReference type="OrthoDB" id="21828at2"/>
<dbReference type="Gene3D" id="1.10.3730.20">
    <property type="match status" value="1"/>
</dbReference>
<dbReference type="InterPro" id="IPR000390">
    <property type="entry name" value="Small_drug/metabolite_transptr"/>
</dbReference>
<feature type="transmembrane region" description="Helical" evidence="9">
    <location>
        <begin position="26"/>
        <end position="46"/>
    </location>
</feature>
<keyword evidence="2" id="KW-0813">Transport</keyword>
<keyword evidence="5 9" id="KW-1133">Transmembrane helix</keyword>
<evidence type="ECO:0000313" key="11">
    <source>
        <dbReference type="Proteomes" id="UP000031552"/>
    </source>
</evidence>
<evidence type="ECO:0000256" key="3">
    <source>
        <dbReference type="ARBA" id="ARBA00022475"/>
    </source>
</evidence>
<dbReference type="InterPro" id="IPR037185">
    <property type="entry name" value="EmrE-like"/>
</dbReference>
<reference evidence="10" key="2">
    <citation type="submission" date="2014-09" db="EMBL/GenBank/DDBJ databases">
        <title>Criblamydia sequanensis harbors a mega-plasmid encoding arsenite resistance.</title>
        <authorList>
            <person name="Bertelli C."/>
            <person name="Goesmann A."/>
            <person name="Greub G."/>
        </authorList>
    </citation>
    <scope>NUCLEOTIDE SEQUENCE [LARGE SCALE GENOMIC DNA]</scope>
    <source>
        <strain evidence="10">CRIB-18</strain>
    </source>
</reference>
<dbReference type="PANTHER" id="PTHR30561:SF1">
    <property type="entry name" value="MULTIDRUG TRANSPORTER EMRE"/>
    <property type="match status" value="1"/>
</dbReference>
<reference evidence="10" key="1">
    <citation type="submission" date="2013-12" db="EMBL/GenBank/DDBJ databases">
        <authorList>
            <person name="Linke B."/>
        </authorList>
    </citation>
    <scope>NUCLEOTIDE SEQUENCE [LARGE SCALE GENOMIC DNA]</scope>
    <source>
        <strain evidence="10">CRIB-18</strain>
    </source>
</reference>
<feature type="transmembrane region" description="Helical" evidence="9">
    <location>
        <begin position="58"/>
        <end position="78"/>
    </location>
</feature>
<dbReference type="PANTHER" id="PTHR30561">
    <property type="entry name" value="SMR FAMILY PROTON-DEPENDENT DRUG EFFLUX TRANSPORTER SUGE"/>
    <property type="match status" value="1"/>
</dbReference>
<dbReference type="RefSeq" id="WP_041017584.1">
    <property type="nucleotide sequence ID" value="NZ_CCEJ010000005.1"/>
</dbReference>
<name>A0A090D231_9BACT</name>
<dbReference type="EMBL" id="CCEJ010000005">
    <property type="protein sequence ID" value="CDR34028.1"/>
    <property type="molecule type" value="Genomic_DNA"/>
</dbReference>
<gene>
    <name evidence="10" type="ORF">CSEC_1205</name>
</gene>
<accession>A0A090D231</accession>
<keyword evidence="3" id="KW-1003">Cell membrane</keyword>
<protein>
    <submittedName>
        <fullName evidence="10">Small multidrug resistance protein</fullName>
    </submittedName>
</protein>
<dbReference type="GO" id="GO:1990961">
    <property type="term" value="P:xenobiotic detoxification by transmembrane export across the plasma membrane"/>
    <property type="evidence" value="ECO:0007669"/>
    <property type="project" value="UniProtKB-ARBA"/>
</dbReference>
<evidence type="ECO:0000256" key="1">
    <source>
        <dbReference type="ARBA" id="ARBA00004651"/>
    </source>
</evidence>
<evidence type="ECO:0000256" key="4">
    <source>
        <dbReference type="ARBA" id="ARBA00022692"/>
    </source>
</evidence>
<evidence type="ECO:0000256" key="7">
    <source>
        <dbReference type="ARBA" id="ARBA00038032"/>
    </source>
</evidence>
<comment type="caution">
    <text evidence="10">The sequence shown here is derived from an EMBL/GenBank/DDBJ whole genome shotgun (WGS) entry which is preliminary data.</text>
</comment>
<organism evidence="10 11">
    <name type="scientific">Candidatus Criblamydia sequanensis CRIB-18</name>
    <dbReference type="NCBI Taxonomy" id="1437425"/>
    <lineage>
        <taxon>Bacteria</taxon>
        <taxon>Pseudomonadati</taxon>
        <taxon>Chlamydiota</taxon>
        <taxon>Chlamydiia</taxon>
        <taxon>Parachlamydiales</taxon>
        <taxon>Candidatus Criblamydiaceae</taxon>
        <taxon>Candidatus Criblamydia</taxon>
    </lineage>
</organism>
<evidence type="ECO:0000313" key="10">
    <source>
        <dbReference type="EMBL" id="CDR34028.1"/>
    </source>
</evidence>
<dbReference type="eggNOG" id="COG2076">
    <property type="taxonomic scope" value="Bacteria"/>
</dbReference>
<proteinExistence type="inferred from homology"/>
<dbReference type="SUPFAM" id="SSF103481">
    <property type="entry name" value="Multidrug resistance efflux transporter EmrE"/>
    <property type="match status" value="1"/>
</dbReference>